<dbReference type="VEuPathDB" id="FungiDB:CCM_01204"/>
<evidence type="ECO:0000256" key="2">
    <source>
        <dbReference type="ARBA" id="ARBA00004421"/>
    </source>
</evidence>
<keyword evidence="5" id="KW-0472">Membrane</keyword>
<dbReference type="STRING" id="983644.G3J3S2"/>
<sequence length="480" mass="52475">MEPCSQPRLLQRRVATAPMLLQPLHRTPHSGEKCDGDNHALFHHADAKVISLVALSDQTFSLVSSNRDPIGPWQSHFERTIAIGSLKLYRAPGSVAFLSCGNALQPMFPKSQCWCMEEDGSKFILQIRPPSYWRIELASPQAPGSSLRDCLESVLLLDKTPCPFKESVPILLLPPDSPPAKQRRPWKPLRSYPSEPILARELGNPSGESHLLLQGGLARDAMPEHQGHHSKETVQRDDQGHRSFTLIEGSAITAENMSYTAEDETSPGEVTSSLAKSHSSSESIVLANGSEYCTDMGPWFKNELMQEKDARRYTIASSGHDAELEGLIQRARGSMQSQELLSRWDIITAGKTLAEVEVVLGKNVSTSGATPYGTSQQAPRLRLGRKELLPSSTEATPDASGSAQAGLLPKAIFILLRTILQVVIVGLLRITGTAAVNWWKPNSPTGGAQRRYGYQPSNGSVALHIPDQDATMNQDAWNGQ</sequence>
<dbReference type="RefSeq" id="XP_006666424.1">
    <property type="nucleotide sequence ID" value="XM_006666361.1"/>
</dbReference>
<name>G3J3S2_CORMM</name>
<dbReference type="EMBL" id="JH126399">
    <property type="protein sequence ID" value="EGX96547.1"/>
    <property type="molecule type" value="Genomic_DNA"/>
</dbReference>
<dbReference type="InParanoid" id="G3J3S2"/>
<evidence type="ECO:0000256" key="1">
    <source>
        <dbReference type="ARBA" id="ARBA00003594"/>
    </source>
</evidence>
<comment type="subcellular location">
    <subcellularLocation>
        <location evidence="2">Peroxisome membrane</location>
        <topology evidence="2">Peripheral membrane protein</topology>
    </subcellularLocation>
</comment>
<gene>
    <name evidence="6" type="ORF">CCM_01204</name>
</gene>
<evidence type="ECO:0000256" key="3">
    <source>
        <dbReference type="ARBA" id="ARBA00010707"/>
    </source>
</evidence>
<evidence type="ECO:0000256" key="5">
    <source>
        <dbReference type="ARBA" id="ARBA00023136"/>
    </source>
</evidence>
<reference evidence="6 7" key="1">
    <citation type="journal article" date="2011" name="Genome Biol.">
        <title>Genome sequence of the insect pathogenic fungus Cordyceps militaris, a valued traditional Chinese medicine.</title>
        <authorList>
            <person name="Zheng P."/>
            <person name="Xia Y."/>
            <person name="Xiao G."/>
            <person name="Xiong C."/>
            <person name="Hu X."/>
            <person name="Zhang S."/>
            <person name="Zheng H."/>
            <person name="Huang Y."/>
            <person name="Zhou Y."/>
            <person name="Wang S."/>
            <person name="Zhao G.P."/>
            <person name="Liu X."/>
            <person name="St Leger R.J."/>
            <person name="Wang C."/>
        </authorList>
    </citation>
    <scope>NUCLEOTIDE SEQUENCE [LARGE SCALE GENOMIC DNA]</scope>
    <source>
        <strain evidence="6 7">CM01</strain>
    </source>
</reference>
<organism evidence="6 7">
    <name type="scientific">Cordyceps militaris (strain CM01)</name>
    <name type="common">Caterpillar fungus</name>
    <dbReference type="NCBI Taxonomy" id="983644"/>
    <lineage>
        <taxon>Eukaryota</taxon>
        <taxon>Fungi</taxon>
        <taxon>Dikarya</taxon>
        <taxon>Ascomycota</taxon>
        <taxon>Pezizomycotina</taxon>
        <taxon>Sordariomycetes</taxon>
        <taxon>Hypocreomycetidae</taxon>
        <taxon>Hypocreales</taxon>
        <taxon>Cordycipitaceae</taxon>
        <taxon>Cordyceps</taxon>
    </lineage>
</organism>
<dbReference type="GO" id="GO:0005780">
    <property type="term" value="C:extrinsic component of intraperoxisomal membrane"/>
    <property type="evidence" value="ECO:0007669"/>
    <property type="project" value="InterPro"/>
</dbReference>
<dbReference type="OrthoDB" id="4870849at2759"/>
<evidence type="ECO:0000313" key="7">
    <source>
        <dbReference type="Proteomes" id="UP000001610"/>
    </source>
</evidence>
<dbReference type="KEGG" id="cmt:CCM_01204"/>
<protein>
    <recommendedName>
        <fullName evidence="4">Inheritance of peroxisomes protein 1</fullName>
    </recommendedName>
</protein>
<dbReference type="eggNOG" id="ENOG502S7ZC">
    <property type="taxonomic scope" value="Eukaryota"/>
</dbReference>
<dbReference type="InterPro" id="IPR024758">
    <property type="entry name" value="Inp1"/>
</dbReference>
<dbReference type="GeneID" id="18163236"/>
<evidence type="ECO:0000256" key="4">
    <source>
        <dbReference type="ARBA" id="ARBA00021397"/>
    </source>
</evidence>
<proteinExistence type="inferred from homology"/>
<accession>G3J3S2</accession>
<keyword evidence="7" id="KW-1185">Reference proteome</keyword>
<dbReference type="AlphaFoldDB" id="G3J3S2"/>
<evidence type="ECO:0000313" key="6">
    <source>
        <dbReference type="EMBL" id="EGX96547.1"/>
    </source>
</evidence>
<dbReference type="HOGENOM" id="CLU_568597_0_0_1"/>
<comment type="function">
    <text evidence="1">Required for peroxisome inheritance.</text>
</comment>
<comment type="similarity">
    <text evidence="3">Belongs to the INP1 family.</text>
</comment>
<dbReference type="Pfam" id="PF12634">
    <property type="entry name" value="Inp1"/>
    <property type="match status" value="1"/>
</dbReference>
<dbReference type="GO" id="GO:0045033">
    <property type="term" value="P:peroxisome inheritance"/>
    <property type="evidence" value="ECO:0007669"/>
    <property type="project" value="InterPro"/>
</dbReference>
<dbReference type="Proteomes" id="UP000001610">
    <property type="component" value="Unassembled WGS sequence"/>
</dbReference>